<accession>A0AAQ3NNS2</accession>
<gene>
    <name evidence="1" type="ORF">V8G54_010972</name>
</gene>
<name>A0AAQ3NNS2_VIGMU</name>
<keyword evidence="2" id="KW-1185">Reference proteome</keyword>
<evidence type="ECO:0000313" key="1">
    <source>
        <dbReference type="EMBL" id="WVZ13406.1"/>
    </source>
</evidence>
<dbReference type="Proteomes" id="UP001374535">
    <property type="component" value="Chromosome 4"/>
</dbReference>
<reference evidence="1 2" key="1">
    <citation type="journal article" date="2023" name="Life. Sci Alliance">
        <title>Evolutionary insights into 3D genome organization and epigenetic landscape of Vigna mungo.</title>
        <authorList>
            <person name="Junaid A."/>
            <person name="Singh B."/>
            <person name="Bhatia S."/>
        </authorList>
    </citation>
    <scope>NUCLEOTIDE SEQUENCE [LARGE SCALE GENOMIC DNA]</scope>
    <source>
        <strain evidence="1">Urdbean</strain>
    </source>
</reference>
<sequence length="124" mass="13981">MWWCDAFPLILVFDGFLEFGNYRPALMINEAWMAATMKLARRRRPDWYGARSMVTQRVSQMEEELVVVDGAISFGWRLRDLLNRNSLVSILLMFAAILIGSRACKDGDNGGQVTTTCRSSAAAL</sequence>
<dbReference type="EMBL" id="CP144697">
    <property type="protein sequence ID" value="WVZ13406.1"/>
    <property type="molecule type" value="Genomic_DNA"/>
</dbReference>
<protein>
    <submittedName>
        <fullName evidence="1">Uncharacterized protein</fullName>
    </submittedName>
</protein>
<dbReference type="AlphaFoldDB" id="A0AAQ3NNS2"/>
<evidence type="ECO:0000313" key="2">
    <source>
        <dbReference type="Proteomes" id="UP001374535"/>
    </source>
</evidence>
<organism evidence="1 2">
    <name type="scientific">Vigna mungo</name>
    <name type="common">Black gram</name>
    <name type="synonym">Phaseolus mungo</name>
    <dbReference type="NCBI Taxonomy" id="3915"/>
    <lineage>
        <taxon>Eukaryota</taxon>
        <taxon>Viridiplantae</taxon>
        <taxon>Streptophyta</taxon>
        <taxon>Embryophyta</taxon>
        <taxon>Tracheophyta</taxon>
        <taxon>Spermatophyta</taxon>
        <taxon>Magnoliopsida</taxon>
        <taxon>eudicotyledons</taxon>
        <taxon>Gunneridae</taxon>
        <taxon>Pentapetalae</taxon>
        <taxon>rosids</taxon>
        <taxon>fabids</taxon>
        <taxon>Fabales</taxon>
        <taxon>Fabaceae</taxon>
        <taxon>Papilionoideae</taxon>
        <taxon>50 kb inversion clade</taxon>
        <taxon>NPAAA clade</taxon>
        <taxon>indigoferoid/millettioid clade</taxon>
        <taxon>Phaseoleae</taxon>
        <taxon>Vigna</taxon>
    </lineage>
</organism>
<proteinExistence type="predicted"/>